<gene>
    <name evidence="1" type="ORF">CLV73_3609</name>
</gene>
<evidence type="ECO:0000313" key="1">
    <source>
        <dbReference type="EMBL" id="PJJ63087.1"/>
    </source>
</evidence>
<proteinExistence type="predicted"/>
<reference evidence="1 2" key="1">
    <citation type="submission" date="2017-11" db="EMBL/GenBank/DDBJ databases">
        <title>Genomic Encyclopedia of Archaeal and Bacterial Type Strains, Phase II (KMG-II): From Individual Species to Whole Genera.</title>
        <authorList>
            <person name="Goeker M."/>
        </authorList>
    </citation>
    <scope>NUCLEOTIDE SEQUENCE [LARGE SCALE GENOMIC DNA]</scope>
    <source>
        <strain evidence="1 2">DSM 27617</strain>
    </source>
</reference>
<evidence type="ECO:0000313" key="2">
    <source>
        <dbReference type="Proteomes" id="UP000228740"/>
    </source>
</evidence>
<protein>
    <submittedName>
        <fullName evidence="1">Uncharacterized protein</fullName>
    </submittedName>
</protein>
<sequence length="203" mass="24007">MHKLLITSFLLCFLHIFGQNENMDFLLYKNVLEKSDSLFTIGKISEIDSKMVMDLAKKSDHEYPLKYFENSLQLFKDSKYNESAFLYYLGKMRTTDFNNHGNGHFQPSTDDNVILEEGLFIYMALDADNFMKVLKMAKDFYHTNDYLYISKNKGYQKVKSPEMYSELITAIENNKSKVQQELSLQRDEMKKHILEYLQYIKSN</sequence>
<dbReference type="AlphaFoldDB" id="A0A2M9BYC7"/>
<organism evidence="1 2">
    <name type="scientific">Chryseobacterium geocarposphaerae</name>
    <dbReference type="NCBI Taxonomy" id="1416776"/>
    <lineage>
        <taxon>Bacteria</taxon>
        <taxon>Pseudomonadati</taxon>
        <taxon>Bacteroidota</taxon>
        <taxon>Flavobacteriia</taxon>
        <taxon>Flavobacteriales</taxon>
        <taxon>Weeksellaceae</taxon>
        <taxon>Chryseobacterium group</taxon>
        <taxon>Chryseobacterium</taxon>
    </lineage>
</organism>
<dbReference type="EMBL" id="PGFD01000003">
    <property type="protein sequence ID" value="PJJ63087.1"/>
    <property type="molecule type" value="Genomic_DNA"/>
</dbReference>
<comment type="caution">
    <text evidence="1">The sequence shown here is derived from an EMBL/GenBank/DDBJ whole genome shotgun (WGS) entry which is preliminary data.</text>
</comment>
<dbReference type="Proteomes" id="UP000228740">
    <property type="component" value="Unassembled WGS sequence"/>
</dbReference>
<name>A0A2M9BYC7_9FLAO</name>
<accession>A0A2M9BYC7</accession>
<keyword evidence="2" id="KW-1185">Reference proteome</keyword>